<dbReference type="NCBIfam" id="TIGR00400">
    <property type="entry name" value="mgtE"/>
    <property type="match status" value="1"/>
</dbReference>
<dbReference type="PROSITE" id="PS51371">
    <property type="entry name" value="CBS"/>
    <property type="match status" value="2"/>
</dbReference>
<accession>A0A1L6RC23</accession>
<feature type="domain" description="CBS" evidence="10">
    <location>
        <begin position="215"/>
        <end position="270"/>
    </location>
</feature>
<dbReference type="InterPro" id="IPR006668">
    <property type="entry name" value="Mg_transptr_MgtE_intracell_dom"/>
</dbReference>
<comment type="subcellular location">
    <subcellularLocation>
        <location evidence="9">Cell membrane</location>
        <topology evidence="9">Multi-pass membrane protein</topology>
    </subcellularLocation>
    <subcellularLocation>
        <location evidence="1">Membrane</location>
        <topology evidence="1">Multi-pass membrane protein</topology>
    </subcellularLocation>
</comment>
<dbReference type="InterPro" id="IPR046342">
    <property type="entry name" value="CBS_dom_sf"/>
</dbReference>
<dbReference type="SUPFAM" id="SSF54631">
    <property type="entry name" value="CBS-domain pair"/>
    <property type="match status" value="1"/>
</dbReference>
<organism evidence="11 12">
    <name type="scientific">Weissella jogaejeotgali</name>
    <dbReference type="NCBI Taxonomy" id="1631871"/>
    <lineage>
        <taxon>Bacteria</taxon>
        <taxon>Bacillati</taxon>
        <taxon>Bacillota</taxon>
        <taxon>Bacilli</taxon>
        <taxon>Lactobacillales</taxon>
        <taxon>Lactobacillaceae</taxon>
        <taxon>Weissella</taxon>
    </lineage>
</organism>
<dbReference type="Gene3D" id="3.10.580.10">
    <property type="entry name" value="CBS-domain"/>
    <property type="match status" value="1"/>
</dbReference>
<dbReference type="InterPro" id="IPR006669">
    <property type="entry name" value="MgtE_transporter"/>
</dbReference>
<dbReference type="Gene3D" id="1.25.60.10">
    <property type="entry name" value="MgtE N-terminal domain-like"/>
    <property type="match status" value="1"/>
</dbReference>
<keyword evidence="6 9" id="KW-1133">Transmembrane helix</keyword>
<gene>
    <name evidence="11" type="ORF">FOL01_1217</name>
</gene>
<dbReference type="InterPro" id="IPR038076">
    <property type="entry name" value="MgtE_N_sf"/>
</dbReference>
<dbReference type="Gene3D" id="1.10.357.20">
    <property type="entry name" value="SLC41 divalent cation transporters, integral membrane domain"/>
    <property type="match status" value="1"/>
</dbReference>
<dbReference type="GO" id="GO:0005886">
    <property type="term" value="C:plasma membrane"/>
    <property type="evidence" value="ECO:0007669"/>
    <property type="project" value="UniProtKB-SubCell"/>
</dbReference>
<feature type="domain" description="CBS" evidence="10">
    <location>
        <begin position="151"/>
        <end position="213"/>
    </location>
</feature>
<dbReference type="InterPro" id="IPR006667">
    <property type="entry name" value="SLC41_membr_dom"/>
</dbReference>
<dbReference type="Pfam" id="PF03448">
    <property type="entry name" value="MgtE_N"/>
    <property type="match status" value="1"/>
</dbReference>
<evidence type="ECO:0000256" key="4">
    <source>
        <dbReference type="ARBA" id="ARBA00022692"/>
    </source>
</evidence>
<keyword evidence="4 9" id="KW-0812">Transmembrane</keyword>
<keyword evidence="5 9" id="KW-0460">Magnesium</keyword>
<evidence type="ECO:0000313" key="12">
    <source>
        <dbReference type="Proteomes" id="UP000185473"/>
    </source>
</evidence>
<evidence type="ECO:0000313" key="11">
    <source>
        <dbReference type="EMBL" id="APS42076.1"/>
    </source>
</evidence>
<keyword evidence="8" id="KW-0129">CBS domain</keyword>
<dbReference type="CDD" id="cd04606">
    <property type="entry name" value="CBS_pair_Mg_transporter"/>
    <property type="match status" value="1"/>
</dbReference>
<dbReference type="GO" id="GO:0015095">
    <property type="term" value="F:magnesium ion transmembrane transporter activity"/>
    <property type="evidence" value="ECO:0007669"/>
    <property type="project" value="UniProtKB-UniRule"/>
</dbReference>
<comment type="function">
    <text evidence="9">Acts as a magnesium transporter.</text>
</comment>
<dbReference type="RefSeq" id="WP_075269857.1">
    <property type="nucleotide sequence ID" value="NZ_CP014332.1"/>
</dbReference>
<comment type="similarity">
    <text evidence="2 9">Belongs to the SLC41A transporter family.</text>
</comment>
<dbReference type="SMART" id="SM00924">
    <property type="entry name" value="MgtE_N"/>
    <property type="match status" value="1"/>
</dbReference>
<dbReference type="InterPro" id="IPR036739">
    <property type="entry name" value="SLC41_membr_dom_sf"/>
</dbReference>
<keyword evidence="9" id="KW-0479">Metal-binding</keyword>
<keyword evidence="3 9" id="KW-0813">Transport</keyword>
<dbReference type="InterPro" id="IPR000644">
    <property type="entry name" value="CBS_dom"/>
</dbReference>
<dbReference type="AlphaFoldDB" id="A0A1L6RC23"/>
<dbReference type="PANTHER" id="PTHR43773">
    <property type="entry name" value="MAGNESIUM TRANSPORTER MGTE"/>
    <property type="match status" value="1"/>
</dbReference>
<evidence type="ECO:0000259" key="10">
    <source>
        <dbReference type="PROSITE" id="PS51371"/>
    </source>
</evidence>
<evidence type="ECO:0000256" key="1">
    <source>
        <dbReference type="ARBA" id="ARBA00004141"/>
    </source>
</evidence>
<evidence type="ECO:0000256" key="5">
    <source>
        <dbReference type="ARBA" id="ARBA00022842"/>
    </source>
</evidence>
<dbReference type="SUPFAM" id="SSF161093">
    <property type="entry name" value="MgtE membrane domain-like"/>
    <property type="match status" value="1"/>
</dbReference>
<keyword evidence="9" id="KW-1003">Cell membrane</keyword>
<feature type="transmembrane region" description="Helical" evidence="9">
    <location>
        <begin position="297"/>
        <end position="318"/>
    </location>
</feature>
<sequence>MEETLQELTEDMRDELSEQARYLVHYIENNDKDAFLDSFDELHTFDQAIFYVSLTTQLRRQIIDWLKPVELADIFDEIDPEDVDFNDLLSEMSPHYAAEMLAEMYTDNAVDLMSDLDTKQLAMYLSLMPKESAEEIKRLLKYEDDTAGSLMSTEFIAINQRLTISQAMVEVKKVAQEAEQINYIYILDDDGVLVGVISLKSLIVWPDAAVISEVMDTNLITVSPADDQEEVAKIMADYNFVAIPVVVKEKMIGMITVDDIVDVIDEEAAEDYSRLAGVDVVNIEDNPIKSAVKRLPWLIGLIFLGMGTASVIDGYNYLVAETSVLAVFISLITGTAGNAGTQSLAVAVRRIALQEKQSTLKSLLFEILIGALIGVLAGVTIFLVILVWKNNLLLGIAVGLAMGVAILVANVAGAFIPLIMDKIGVDPAVASGPFISTLSDLTSVVIYFNVAKIFIDHFMMN</sequence>
<proteinExistence type="inferred from homology"/>
<name>A0A1L6RC23_9LACO</name>
<evidence type="ECO:0000256" key="6">
    <source>
        <dbReference type="ARBA" id="ARBA00022989"/>
    </source>
</evidence>
<evidence type="ECO:0000256" key="2">
    <source>
        <dbReference type="ARBA" id="ARBA00009749"/>
    </source>
</evidence>
<feature type="transmembrane region" description="Helical" evidence="9">
    <location>
        <begin position="432"/>
        <end position="455"/>
    </location>
</feature>
<evidence type="ECO:0000256" key="3">
    <source>
        <dbReference type="ARBA" id="ARBA00022448"/>
    </source>
</evidence>
<dbReference type="Pfam" id="PF00571">
    <property type="entry name" value="CBS"/>
    <property type="match status" value="2"/>
</dbReference>
<feature type="transmembrane region" description="Helical" evidence="9">
    <location>
        <begin position="394"/>
        <end position="420"/>
    </location>
</feature>
<dbReference type="SUPFAM" id="SSF158791">
    <property type="entry name" value="MgtE N-terminal domain-like"/>
    <property type="match status" value="1"/>
</dbReference>
<dbReference type="SMART" id="SM00116">
    <property type="entry name" value="CBS"/>
    <property type="match status" value="2"/>
</dbReference>
<evidence type="ECO:0000256" key="9">
    <source>
        <dbReference type="RuleBase" id="RU362011"/>
    </source>
</evidence>
<dbReference type="KEGG" id="wjo:FOL01_1217"/>
<dbReference type="GO" id="GO:0046872">
    <property type="term" value="F:metal ion binding"/>
    <property type="evidence" value="ECO:0007669"/>
    <property type="project" value="UniProtKB-KW"/>
</dbReference>
<dbReference type="EMBL" id="CP014332">
    <property type="protein sequence ID" value="APS42076.1"/>
    <property type="molecule type" value="Genomic_DNA"/>
</dbReference>
<dbReference type="Pfam" id="PF01769">
    <property type="entry name" value="MgtE"/>
    <property type="match status" value="1"/>
</dbReference>
<evidence type="ECO:0000256" key="7">
    <source>
        <dbReference type="ARBA" id="ARBA00023136"/>
    </source>
</evidence>
<keyword evidence="12" id="KW-1185">Reference proteome</keyword>
<comment type="subunit">
    <text evidence="9">Homodimer.</text>
</comment>
<reference evidence="11 12" key="1">
    <citation type="submission" date="2016-02" db="EMBL/GenBank/DDBJ databases">
        <title>Complete Genome Sequence of Weissella jogaejeotgali FOL01.</title>
        <authorList>
            <person name="Lee J.-H."/>
            <person name="Ku H.-J."/>
        </authorList>
    </citation>
    <scope>NUCLEOTIDE SEQUENCE [LARGE SCALE GENOMIC DNA]</scope>
    <source>
        <strain evidence="11 12">FOL01</strain>
    </source>
</reference>
<keyword evidence="7 9" id="KW-0472">Membrane</keyword>
<dbReference type="STRING" id="1631871.FOL01_1217"/>
<dbReference type="PANTHER" id="PTHR43773:SF1">
    <property type="entry name" value="MAGNESIUM TRANSPORTER MGTE"/>
    <property type="match status" value="1"/>
</dbReference>
<feature type="transmembrane region" description="Helical" evidence="9">
    <location>
        <begin position="324"/>
        <end position="351"/>
    </location>
</feature>
<protein>
    <recommendedName>
        <fullName evidence="9">Magnesium transporter MgtE</fullName>
    </recommendedName>
</protein>
<evidence type="ECO:0000256" key="8">
    <source>
        <dbReference type="PROSITE-ProRule" id="PRU00703"/>
    </source>
</evidence>
<feature type="transmembrane region" description="Helical" evidence="9">
    <location>
        <begin position="363"/>
        <end position="388"/>
    </location>
</feature>
<dbReference type="Proteomes" id="UP000185473">
    <property type="component" value="Chromosome"/>
</dbReference>